<dbReference type="Gene3D" id="3.40.50.2300">
    <property type="match status" value="1"/>
</dbReference>
<dbReference type="PROSITE" id="PS50110">
    <property type="entry name" value="RESPONSE_REGULATORY"/>
    <property type="match status" value="1"/>
</dbReference>
<feature type="domain" description="Response regulatory" evidence="2">
    <location>
        <begin position="10"/>
        <end position="122"/>
    </location>
</feature>
<comment type="caution">
    <text evidence="3">The sequence shown here is derived from an EMBL/GenBank/DDBJ whole genome shotgun (WGS) entry which is preliminary data.</text>
</comment>
<keyword evidence="1" id="KW-0597">Phosphoprotein</keyword>
<keyword evidence="4" id="KW-1185">Reference proteome</keyword>
<evidence type="ECO:0000256" key="1">
    <source>
        <dbReference type="PROSITE-ProRule" id="PRU00169"/>
    </source>
</evidence>
<reference evidence="3 4" key="1">
    <citation type="submission" date="2022-06" db="EMBL/GenBank/DDBJ databases">
        <title>Mesorhizobium sp. strain RP14 Genome sequencing and assembly.</title>
        <authorList>
            <person name="Kim I."/>
        </authorList>
    </citation>
    <scope>NUCLEOTIDE SEQUENCE [LARGE SCALE GENOMIC DNA]</scope>
    <source>
        <strain evidence="4">RP14(2022)</strain>
    </source>
</reference>
<name>A0ABT1C9Z2_9HYPH</name>
<dbReference type="SMART" id="SM00448">
    <property type="entry name" value="REC"/>
    <property type="match status" value="1"/>
</dbReference>
<dbReference type="InterPro" id="IPR011006">
    <property type="entry name" value="CheY-like_superfamily"/>
</dbReference>
<sequence length="133" mass="14296">MTTGALDGARVLLLEDEFLIAMDVEQLCRDHGAGDVSILRSISETQGDGFDFGEYDVAIIDVMLGGVSSLAFAQRLKERSVPFIFASGYSDADEAFSSFPDVAVINKPYASDELLGAVSRALESRQRRNGAAL</sequence>
<evidence type="ECO:0000313" key="3">
    <source>
        <dbReference type="EMBL" id="MCO6051607.1"/>
    </source>
</evidence>
<proteinExistence type="predicted"/>
<dbReference type="Proteomes" id="UP001205906">
    <property type="component" value="Unassembled WGS sequence"/>
</dbReference>
<dbReference type="InterPro" id="IPR001789">
    <property type="entry name" value="Sig_transdc_resp-reg_receiver"/>
</dbReference>
<dbReference type="RefSeq" id="WP_252821325.1">
    <property type="nucleotide sequence ID" value="NZ_JAMXQS010000008.1"/>
</dbReference>
<dbReference type="EMBL" id="JAMXQS010000008">
    <property type="protein sequence ID" value="MCO6051607.1"/>
    <property type="molecule type" value="Genomic_DNA"/>
</dbReference>
<feature type="modified residue" description="4-aspartylphosphate" evidence="1">
    <location>
        <position position="61"/>
    </location>
</feature>
<protein>
    <submittedName>
        <fullName evidence="3">Response regulator</fullName>
    </submittedName>
</protein>
<organism evidence="3 4">
    <name type="scientific">Mesorhizobium liriopis</name>
    <dbReference type="NCBI Taxonomy" id="2953882"/>
    <lineage>
        <taxon>Bacteria</taxon>
        <taxon>Pseudomonadati</taxon>
        <taxon>Pseudomonadota</taxon>
        <taxon>Alphaproteobacteria</taxon>
        <taxon>Hyphomicrobiales</taxon>
        <taxon>Phyllobacteriaceae</taxon>
        <taxon>Mesorhizobium</taxon>
    </lineage>
</organism>
<gene>
    <name evidence="3" type="ORF">NGM99_17615</name>
</gene>
<evidence type="ECO:0000259" key="2">
    <source>
        <dbReference type="PROSITE" id="PS50110"/>
    </source>
</evidence>
<dbReference type="SUPFAM" id="SSF52172">
    <property type="entry name" value="CheY-like"/>
    <property type="match status" value="1"/>
</dbReference>
<dbReference type="Pfam" id="PF00072">
    <property type="entry name" value="Response_reg"/>
    <property type="match status" value="1"/>
</dbReference>
<accession>A0ABT1C9Z2</accession>
<evidence type="ECO:0000313" key="4">
    <source>
        <dbReference type="Proteomes" id="UP001205906"/>
    </source>
</evidence>